<feature type="domain" description="Serine/threonine specific protein phosphatases" evidence="9">
    <location>
        <begin position="122"/>
        <end position="127"/>
    </location>
</feature>
<dbReference type="Pfam" id="PF00149">
    <property type="entry name" value="Metallophos"/>
    <property type="match status" value="1"/>
</dbReference>
<dbReference type="PANTHER" id="PTHR11668:SF300">
    <property type="entry name" value="SERINE_THREONINE-PROTEIN PHOSPHATASE"/>
    <property type="match status" value="1"/>
</dbReference>
<evidence type="ECO:0000313" key="11">
    <source>
        <dbReference type="Proteomes" id="UP001470230"/>
    </source>
</evidence>
<dbReference type="PANTHER" id="PTHR11668">
    <property type="entry name" value="SERINE/THREONINE PROTEIN PHOSPHATASE"/>
    <property type="match status" value="1"/>
</dbReference>
<reference evidence="10 11" key="1">
    <citation type="submission" date="2024-04" db="EMBL/GenBank/DDBJ databases">
        <title>Tritrichomonas musculus Genome.</title>
        <authorList>
            <person name="Alves-Ferreira E."/>
            <person name="Grigg M."/>
            <person name="Lorenzi H."/>
            <person name="Galac M."/>
        </authorList>
    </citation>
    <scope>NUCLEOTIDE SEQUENCE [LARGE SCALE GENOMIC DNA]</scope>
    <source>
        <strain evidence="10 11">EAF2021</strain>
    </source>
</reference>
<evidence type="ECO:0000256" key="6">
    <source>
        <dbReference type="ARBA" id="ARBA00047761"/>
    </source>
</evidence>
<comment type="caution">
    <text evidence="10">The sequence shown here is derived from an EMBL/GenBank/DDBJ whole genome shotgun (WGS) entry which is preliminary data.</text>
</comment>
<evidence type="ECO:0000313" key="10">
    <source>
        <dbReference type="EMBL" id="KAK8863923.1"/>
    </source>
</evidence>
<dbReference type="InterPro" id="IPR006186">
    <property type="entry name" value="Ser/Thr-sp_prot-phosphatase"/>
</dbReference>
<evidence type="ECO:0000256" key="4">
    <source>
        <dbReference type="ARBA" id="ARBA00022912"/>
    </source>
</evidence>
<dbReference type="SMART" id="SM00156">
    <property type="entry name" value="PP2Ac"/>
    <property type="match status" value="1"/>
</dbReference>
<keyword evidence="3 8" id="KW-0378">Hydrolase</keyword>
<dbReference type="InterPro" id="IPR004843">
    <property type="entry name" value="Calcineurin-like_PHP"/>
</dbReference>
<evidence type="ECO:0000256" key="1">
    <source>
        <dbReference type="ARBA" id="ARBA00001936"/>
    </source>
</evidence>
<name>A0ABR2IL75_9EUKA</name>
<evidence type="ECO:0000256" key="7">
    <source>
        <dbReference type="ARBA" id="ARBA00048336"/>
    </source>
</evidence>
<gene>
    <name evidence="10" type="ORF">M9Y10_011616</name>
</gene>
<dbReference type="EMBL" id="JAPFFF010000017">
    <property type="protein sequence ID" value="KAK8863923.1"/>
    <property type="molecule type" value="Genomic_DNA"/>
</dbReference>
<evidence type="ECO:0000259" key="9">
    <source>
        <dbReference type="PROSITE" id="PS00125"/>
    </source>
</evidence>
<dbReference type="InterPro" id="IPR029052">
    <property type="entry name" value="Metallo-depent_PP-like"/>
</dbReference>
<dbReference type="CDD" id="cd00144">
    <property type="entry name" value="MPP_PPP_family"/>
    <property type="match status" value="1"/>
</dbReference>
<evidence type="ECO:0000256" key="2">
    <source>
        <dbReference type="ARBA" id="ARBA00022723"/>
    </source>
</evidence>
<evidence type="ECO:0000256" key="3">
    <source>
        <dbReference type="ARBA" id="ARBA00022801"/>
    </source>
</evidence>
<comment type="cofactor">
    <cofactor evidence="1">
        <name>Mn(2+)</name>
        <dbReference type="ChEBI" id="CHEBI:29035"/>
    </cofactor>
</comment>
<keyword evidence="4" id="KW-0904">Protein phosphatase</keyword>
<evidence type="ECO:0000256" key="5">
    <source>
        <dbReference type="ARBA" id="ARBA00023211"/>
    </source>
</evidence>
<dbReference type="SUPFAM" id="SSF56300">
    <property type="entry name" value="Metallo-dependent phosphatases"/>
    <property type="match status" value="1"/>
</dbReference>
<proteinExistence type="inferred from homology"/>
<comment type="catalytic activity">
    <reaction evidence="7 8">
        <text>O-phospho-L-threonyl-[protein] + H2O = L-threonyl-[protein] + phosphate</text>
        <dbReference type="Rhea" id="RHEA:47004"/>
        <dbReference type="Rhea" id="RHEA-COMP:11060"/>
        <dbReference type="Rhea" id="RHEA-COMP:11605"/>
        <dbReference type="ChEBI" id="CHEBI:15377"/>
        <dbReference type="ChEBI" id="CHEBI:30013"/>
        <dbReference type="ChEBI" id="CHEBI:43474"/>
        <dbReference type="ChEBI" id="CHEBI:61977"/>
        <dbReference type="EC" id="3.1.3.16"/>
    </reaction>
</comment>
<sequence>MAIITTSNIHNTLEEIITACTKRESKIKISLTENQIISLCSRVSKALVKEPQIIPLRGKFIIVGDLHGNIDSLLRIFNHFNYPPQSSYIFLGDYIDRGKFSSELIIFLYSLKILYPMNIFLLRGNHECDSMASVNGFKTECVKKFSKSVYEAIIKSFDYLSIAIELNFRIFCVHGGISPLFKTIDEVNNDKNLKKPLKEPFPDMINDLLWSDPSNSISRYSESPRTIGKLYGFDAAKEFLEEKCDHLILLVRSHEMMPYGYDYPFDDKGEVLTIFSSIDYCGNANSGSVAVVDENSLQIEELEHLSQEKKKNIRYIYPEFILSSSNTLKIKQINTHNLTKDIQMESLSDEFTSDHATTNLAG</sequence>
<dbReference type="Proteomes" id="UP001470230">
    <property type="component" value="Unassembled WGS sequence"/>
</dbReference>
<dbReference type="PRINTS" id="PR00114">
    <property type="entry name" value="STPHPHTASE"/>
</dbReference>
<comment type="similarity">
    <text evidence="8">Belongs to the PPP phosphatase family.</text>
</comment>
<keyword evidence="11" id="KW-1185">Reference proteome</keyword>
<dbReference type="EC" id="3.1.3.16" evidence="8"/>
<dbReference type="InterPro" id="IPR050341">
    <property type="entry name" value="PP1_catalytic_subunit"/>
</dbReference>
<organism evidence="10 11">
    <name type="scientific">Tritrichomonas musculus</name>
    <dbReference type="NCBI Taxonomy" id="1915356"/>
    <lineage>
        <taxon>Eukaryota</taxon>
        <taxon>Metamonada</taxon>
        <taxon>Parabasalia</taxon>
        <taxon>Tritrichomonadida</taxon>
        <taxon>Tritrichomonadidae</taxon>
        <taxon>Tritrichomonas</taxon>
    </lineage>
</organism>
<accession>A0ABR2IL75</accession>
<comment type="catalytic activity">
    <reaction evidence="6">
        <text>O-phospho-L-seryl-[protein] + H2O = L-seryl-[protein] + phosphate</text>
        <dbReference type="Rhea" id="RHEA:20629"/>
        <dbReference type="Rhea" id="RHEA-COMP:9863"/>
        <dbReference type="Rhea" id="RHEA-COMP:11604"/>
        <dbReference type="ChEBI" id="CHEBI:15377"/>
        <dbReference type="ChEBI" id="CHEBI:29999"/>
        <dbReference type="ChEBI" id="CHEBI:43474"/>
        <dbReference type="ChEBI" id="CHEBI:83421"/>
        <dbReference type="EC" id="3.1.3.16"/>
    </reaction>
</comment>
<keyword evidence="5" id="KW-0464">Manganese</keyword>
<dbReference type="Gene3D" id="3.60.21.10">
    <property type="match status" value="1"/>
</dbReference>
<keyword evidence="2" id="KW-0479">Metal-binding</keyword>
<evidence type="ECO:0000256" key="8">
    <source>
        <dbReference type="RuleBase" id="RU004273"/>
    </source>
</evidence>
<dbReference type="PROSITE" id="PS00125">
    <property type="entry name" value="SER_THR_PHOSPHATASE"/>
    <property type="match status" value="1"/>
</dbReference>
<protein>
    <recommendedName>
        <fullName evidence="8">Serine/threonine-protein phosphatase</fullName>
        <ecNumber evidence="8">3.1.3.16</ecNumber>
    </recommendedName>
</protein>